<keyword evidence="1" id="KW-0067">ATP-binding</keyword>
<proteinExistence type="predicted"/>
<keyword evidence="1" id="KW-0378">Hydrolase</keyword>
<keyword evidence="1" id="KW-0547">Nucleotide-binding</keyword>
<evidence type="ECO:0000313" key="1">
    <source>
        <dbReference type="EMBL" id="UNO49942.1"/>
    </source>
</evidence>
<dbReference type="SUPFAM" id="SSF52540">
    <property type="entry name" value="P-loop containing nucleoside triphosphate hydrolases"/>
    <property type="match status" value="1"/>
</dbReference>
<dbReference type="OrthoDB" id="9802848at2"/>
<dbReference type="AlphaFoldDB" id="T0BPJ3"/>
<keyword evidence="1" id="KW-0347">Helicase</keyword>
<accession>T0BPJ3</accession>
<dbReference type="STRING" id="1356854.N007_14920"/>
<dbReference type="KEGG" id="aaco:K1I37_05435"/>
<dbReference type="RefSeq" id="WP_021298165.1">
    <property type="nucleotide sequence ID" value="NZ_AURB01000176.1"/>
</dbReference>
<dbReference type="eggNOG" id="COG1061">
    <property type="taxonomic scope" value="Bacteria"/>
</dbReference>
<protein>
    <submittedName>
        <fullName evidence="1">Helicase</fullName>
    </submittedName>
</protein>
<dbReference type="Gene3D" id="3.40.50.300">
    <property type="entry name" value="P-loop containing nucleotide triphosphate hydrolases"/>
    <property type="match status" value="1"/>
</dbReference>
<dbReference type="GO" id="GO:0004386">
    <property type="term" value="F:helicase activity"/>
    <property type="evidence" value="ECO:0007669"/>
    <property type="project" value="UniProtKB-KW"/>
</dbReference>
<dbReference type="Proteomes" id="UP000829401">
    <property type="component" value="Chromosome"/>
</dbReference>
<keyword evidence="2" id="KW-1185">Reference proteome</keyword>
<organism evidence="1 2">
    <name type="scientific">Alicyclobacillus acidoterrestris (strain ATCC 49025 / DSM 3922 / CIP 106132 / NCIMB 13137 / GD3B)</name>
    <dbReference type="NCBI Taxonomy" id="1356854"/>
    <lineage>
        <taxon>Bacteria</taxon>
        <taxon>Bacillati</taxon>
        <taxon>Bacillota</taxon>
        <taxon>Bacilli</taxon>
        <taxon>Bacillales</taxon>
        <taxon>Alicyclobacillaceae</taxon>
        <taxon>Alicyclobacillus</taxon>
    </lineage>
</organism>
<accession>A0A9E7D0L9</accession>
<dbReference type="EMBL" id="CP080467">
    <property type="protein sequence ID" value="UNO49942.1"/>
    <property type="molecule type" value="Genomic_DNA"/>
</dbReference>
<dbReference type="InterPro" id="IPR027417">
    <property type="entry name" value="P-loop_NTPase"/>
</dbReference>
<gene>
    <name evidence="1" type="ORF">K1I37_05435</name>
</gene>
<evidence type="ECO:0000313" key="2">
    <source>
        <dbReference type="Proteomes" id="UP000829401"/>
    </source>
</evidence>
<sequence length="170" mass="19706">MSIQQVYGRLLSDESRNDMIFDDLLSALDQGRSPILLTDRRSHLQYFEDRLKGVAKNIVVLRGGMGKKQLKAAQEKLNAIPPEEERVILATGRFIGEGFDDERLDTLFLVLPISWKGTLQQYAGRLHRIYDLKHEVQIYDYVDSHVPMLARMYQKRLKGYQAMGYTERKS</sequence>
<name>T0BPJ3_ALIAG</name>
<dbReference type="CDD" id="cd18785">
    <property type="entry name" value="SF2_C"/>
    <property type="match status" value="1"/>
</dbReference>
<reference evidence="2" key="1">
    <citation type="journal article" date="2022" name="G3 (Bethesda)">
        <title>Unveiling the complete genome sequence of Alicyclobacillus acidoterrestris DSM 3922T, a taint-producing strain.</title>
        <authorList>
            <person name="Leonardo I.C."/>
            <person name="Barreto Crespo M.T."/>
            <person name="Gaspar F.B."/>
        </authorList>
    </citation>
    <scope>NUCLEOTIDE SEQUENCE [LARGE SCALE GENOMIC DNA]</scope>
    <source>
        <strain evidence="2">DSM 3922</strain>
    </source>
</reference>